<accession>A0ABP8N6V6</accession>
<name>A0ABP8N6V6_9BACT</name>
<sequence>MRYRELFTVEVLHDYFADHKARSILFTPTPDCEKVMTGAGLRIKSFGNKLYVIVRTEDDLEPFQPLPQPGLLSFYMQSGDGDFFQYSNLPLNGASGSRFYFQNTEAAVVDGIKYLHGLHPVFDNSKAYTVGQFVMSPAGECHECLVNLAPGTSSLGNAAHWHQVGKVAYVDQAHSQTFTGTVTNVPVSPAAAQVTVEVFGRNDTDLQLNQLRHSQTWVYEAPVSTQAVSFAGLPEGLYKLRINGVDHLRYYTADRLSADNIGLIQIFTNDTVPADYRLLDATGQFRSPVFTIRMAPVSPLWQYVARTGAVKKVYDEAAGGIEFEPAGRFAFRSKLPVRLQEKPYDKIALEFNSSDPLDPAQKIDIKKLSVPGYRNKRTVRKDDTDYPISEIYLNY</sequence>
<evidence type="ECO:0000313" key="2">
    <source>
        <dbReference type="Proteomes" id="UP001501175"/>
    </source>
</evidence>
<proteinExistence type="predicted"/>
<gene>
    <name evidence="1" type="ORF">GCM10023189_35710</name>
</gene>
<keyword evidence="2" id="KW-1185">Reference proteome</keyword>
<comment type="caution">
    <text evidence="1">The sequence shown here is derived from an EMBL/GenBank/DDBJ whole genome shotgun (WGS) entry which is preliminary data.</text>
</comment>
<reference evidence="2" key="1">
    <citation type="journal article" date="2019" name="Int. J. Syst. Evol. Microbiol.">
        <title>The Global Catalogue of Microorganisms (GCM) 10K type strain sequencing project: providing services to taxonomists for standard genome sequencing and annotation.</title>
        <authorList>
            <consortium name="The Broad Institute Genomics Platform"/>
            <consortium name="The Broad Institute Genome Sequencing Center for Infectious Disease"/>
            <person name="Wu L."/>
            <person name="Ma J."/>
        </authorList>
    </citation>
    <scope>NUCLEOTIDE SEQUENCE [LARGE SCALE GENOMIC DNA]</scope>
    <source>
        <strain evidence="2">JCM 17927</strain>
    </source>
</reference>
<dbReference type="Proteomes" id="UP001501175">
    <property type="component" value="Unassembled WGS sequence"/>
</dbReference>
<protein>
    <submittedName>
        <fullName evidence="1">Uncharacterized protein</fullName>
    </submittedName>
</protein>
<evidence type="ECO:0000313" key="1">
    <source>
        <dbReference type="EMBL" id="GAA4460500.1"/>
    </source>
</evidence>
<dbReference type="RefSeq" id="WP_345245442.1">
    <property type="nucleotide sequence ID" value="NZ_BAABHD010000032.1"/>
</dbReference>
<dbReference type="EMBL" id="BAABHD010000032">
    <property type="protein sequence ID" value="GAA4460500.1"/>
    <property type="molecule type" value="Genomic_DNA"/>
</dbReference>
<organism evidence="1 2">
    <name type="scientific">Nibrella saemangeumensis</name>
    <dbReference type="NCBI Taxonomy" id="1084526"/>
    <lineage>
        <taxon>Bacteria</taxon>
        <taxon>Pseudomonadati</taxon>
        <taxon>Bacteroidota</taxon>
        <taxon>Cytophagia</taxon>
        <taxon>Cytophagales</taxon>
        <taxon>Spirosomataceae</taxon>
        <taxon>Nibrella</taxon>
    </lineage>
</organism>